<reference evidence="1" key="1">
    <citation type="submission" date="2018-05" db="EMBL/GenBank/DDBJ databases">
        <authorList>
            <person name="Lanie J.A."/>
            <person name="Ng W.-L."/>
            <person name="Kazmierczak K.M."/>
            <person name="Andrzejewski T.M."/>
            <person name="Davidsen T.M."/>
            <person name="Wayne K.J."/>
            <person name="Tettelin H."/>
            <person name="Glass J.I."/>
            <person name="Rusch D."/>
            <person name="Podicherti R."/>
            <person name="Tsui H.-C.T."/>
            <person name="Winkler M.E."/>
        </authorList>
    </citation>
    <scope>NUCLEOTIDE SEQUENCE</scope>
</reference>
<dbReference type="SUPFAM" id="SSF54637">
    <property type="entry name" value="Thioesterase/thiol ester dehydrase-isomerase"/>
    <property type="match status" value="1"/>
</dbReference>
<evidence type="ECO:0008006" key="2">
    <source>
        <dbReference type="Google" id="ProtNLM"/>
    </source>
</evidence>
<sequence>MNETQKKFCSNLTNWFLFKAYAIQKLPLAFLTGFNIVELDESKCVTRVKYSYLNKNPFRSTFWAVLGMAAELSTGAYALLATKGKEENIAVILVGTHAEFVKKATGISTFTCSNWLEFDKAVGRAIETGEPQKATGRSIGSNSDGETIALFEFTWSFKIRDQPILDPS</sequence>
<protein>
    <recommendedName>
        <fullName evidence="2">Thioesterase putative domain-containing protein</fullName>
    </recommendedName>
</protein>
<dbReference type="AlphaFoldDB" id="A0A381XPX2"/>
<dbReference type="Gene3D" id="3.10.129.10">
    <property type="entry name" value="Hotdog Thioesterase"/>
    <property type="match status" value="1"/>
</dbReference>
<evidence type="ECO:0000313" key="1">
    <source>
        <dbReference type="EMBL" id="SVA66836.1"/>
    </source>
</evidence>
<name>A0A381XPX2_9ZZZZ</name>
<accession>A0A381XPX2</accession>
<proteinExistence type="predicted"/>
<dbReference type="EMBL" id="UINC01015966">
    <property type="protein sequence ID" value="SVA66836.1"/>
    <property type="molecule type" value="Genomic_DNA"/>
</dbReference>
<organism evidence="1">
    <name type="scientific">marine metagenome</name>
    <dbReference type="NCBI Taxonomy" id="408172"/>
    <lineage>
        <taxon>unclassified sequences</taxon>
        <taxon>metagenomes</taxon>
        <taxon>ecological metagenomes</taxon>
    </lineage>
</organism>
<gene>
    <name evidence="1" type="ORF">METZ01_LOCUS119690</name>
</gene>
<dbReference type="InterPro" id="IPR029069">
    <property type="entry name" value="HotDog_dom_sf"/>
</dbReference>